<feature type="chain" id="PRO_5005787778" evidence="1">
    <location>
        <begin position="21"/>
        <end position="438"/>
    </location>
</feature>
<protein>
    <submittedName>
        <fullName evidence="2">Uncharacterized protein</fullName>
    </submittedName>
</protein>
<feature type="signal peptide" evidence="1">
    <location>
        <begin position="1"/>
        <end position="20"/>
    </location>
</feature>
<evidence type="ECO:0000313" key="3">
    <source>
        <dbReference type="Proteomes" id="UP000057158"/>
    </source>
</evidence>
<dbReference type="RefSeq" id="WP_053549473.1">
    <property type="nucleotide sequence ID" value="NZ_CP010802.1"/>
</dbReference>
<keyword evidence="3" id="KW-1185">Reference proteome</keyword>
<dbReference type="KEGG" id="des:DSOUD_0456"/>
<keyword evidence="1" id="KW-0732">Signal</keyword>
<dbReference type="SUPFAM" id="SSF56935">
    <property type="entry name" value="Porins"/>
    <property type="match status" value="1"/>
</dbReference>
<accession>A0A0M3QEX6</accession>
<evidence type="ECO:0000256" key="1">
    <source>
        <dbReference type="SAM" id="SignalP"/>
    </source>
</evidence>
<dbReference type="InterPro" id="IPR023614">
    <property type="entry name" value="Porin_dom_sf"/>
</dbReference>
<dbReference type="AlphaFoldDB" id="A0A0M3QEX6"/>
<evidence type="ECO:0000313" key="2">
    <source>
        <dbReference type="EMBL" id="ALC15249.1"/>
    </source>
</evidence>
<dbReference type="STRING" id="1603606.DSOUD_0456"/>
<reference evidence="2 3" key="1">
    <citation type="submission" date="2015-07" db="EMBL/GenBank/DDBJ databases">
        <title>Isolation and Genomic Characterization of a Novel Halophilic Metal-Reducing Deltaproteobacterium from the Deep Subsurface.</title>
        <authorList>
            <person name="Badalamenti J.P."/>
            <person name="Summers Z.M."/>
            <person name="Gralnick J.A."/>
            <person name="Bond D.R."/>
        </authorList>
    </citation>
    <scope>NUCLEOTIDE SEQUENCE [LARGE SCALE GENOMIC DNA]</scope>
    <source>
        <strain evidence="2 3">WTL</strain>
    </source>
</reference>
<dbReference type="OrthoDB" id="197869at2"/>
<dbReference type="EMBL" id="CP010802">
    <property type="protein sequence ID" value="ALC15249.1"/>
    <property type="molecule type" value="Genomic_DNA"/>
</dbReference>
<sequence>MKAVRCLLVLIFLSPWSAGAFEVPDVSVHGFISQGYLKSNDNNFLTGDSEEGTAQFTEAGVVLSSQVNDSLRVGVQFLSRDLGDVGNGEVKLDWGFADYSHNDYLGLRVGKVKLPLGLYNEGRDTDLLRPMVFLPQSIYDETKRDLLVAYQGAGLYGSLPAGPLGYFDYHAFGGGINIDDDALLNTALVQNGTFTTRQAVIPTLVPVLGSQAAALAYAKQINITTLDVNNDYIAGASLVLNTALDGLRLGGSVLTVKNDIDYVLNRSISPTVVATGDPLQILVPTRLTGSLDNKLTWVASLEYTLGDFFLASEYSETEREQTFNGRVATDATSQSGYVMGAYTFFDSLTLSLLYDVYYSDKDDRNGKEFAATSPDRQDFFAWRKDFGVGVRYDINPNWLIKAEYHTVDGAALFMTTVNDPSKLQQDWDYYAVKMSYNF</sequence>
<name>A0A0M3QEX6_9BACT</name>
<gene>
    <name evidence="2" type="ORF">DSOUD_0456</name>
</gene>
<organism evidence="2 3">
    <name type="scientific">Desulfuromonas soudanensis</name>
    <dbReference type="NCBI Taxonomy" id="1603606"/>
    <lineage>
        <taxon>Bacteria</taxon>
        <taxon>Pseudomonadati</taxon>
        <taxon>Thermodesulfobacteriota</taxon>
        <taxon>Desulfuromonadia</taxon>
        <taxon>Desulfuromonadales</taxon>
        <taxon>Desulfuromonadaceae</taxon>
        <taxon>Desulfuromonas</taxon>
    </lineage>
</organism>
<dbReference type="Gene3D" id="2.40.160.10">
    <property type="entry name" value="Porin"/>
    <property type="match status" value="1"/>
</dbReference>
<proteinExistence type="predicted"/>
<dbReference type="PATRIC" id="fig|1603606.3.peg.493"/>
<dbReference type="Proteomes" id="UP000057158">
    <property type="component" value="Chromosome"/>
</dbReference>